<feature type="region of interest" description="Disordered" evidence="4">
    <location>
        <begin position="816"/>
        <end position="848"/>
    </location>
</feature>
<sequence>MYGALQSGGRSPKPLNGPTGTPQLRPGSESVQNSNSPSSSQAKGKKRDRGNHSSDSVKRERVSRTDDTDFGQFRPEHILNSEIGKLTDRGGLVDFGGVEKFVKLMQPGKIDLACRLILVDVLAVTDSFDCLGWFLQFRGLPVLDEWLQEVNKGKIGDGSSPKESDKFVEEFLFVLLRALDKLPVNLNSLQTCNIGKSVNHLRSHKNSEIQKKARSLVDTWKKRVEAEMNIIDAKSGSSRGVSWPSKSVLLEVSHMGTQSNGESSGAAQSSACKTPVVRLGSGEAVAKIASASTGLTKSAASMNISSGDSGKNLHSTTLVGGGSSDLPLSTVKEEKSSCSSQSKNNSQSTSSDHAKNGGTCKEDARSSTVGSVNMTNISGCASRHQKLSNVLQRSAVSGVQKEPSSGKFCSLGSNMASEKMSFTRGTPERVPDVPIMDHGNSQCLVVRLPNTGRSPRSANGGSFEETTTTFKVCPAHSEKLDHHDRKVKGKSDALRASGGASNINMDLCQGRDGLVRSNEGNMSSPAAPCNEHSRTTEDVEKLTEVSKGTASSSAVITKQGKSYDASFSSMNALIESCAKFSEASPNALGGDNIGMNLLASVAAGELSRSDVSPSGTPWRKSPILEGSCSETDMKSRHLDDSTAQSERRPDDGAKDGAMAEQGNSVSLHVKNESQHDVIPLSTNYSGNSKTTSFFCEEKTGACIGQLTSSINLQQNAHRSYVRSNGKPGQVNDASVLISSEDATKEEKVEGEGAGQLHVPRKSGAGCVRVKSLSTSKLKERSTVSDVDKVVDCAGENVVESSMVMLPEADGCLKVEKEGNVESPSCSSSEMGREDKSSGHRESDGILTELKTPITTIIRLESIGGKEEGTAPPSGSIDVLCMEAKTEKANEMEAVSRTGQSEKQNIDVSSSNLVKNEECVEKSKIKEVSDQCPDGSTNHEEPSTIPVQRTGQCVKYSGKLYGIEACGTEECSSSAIASSDPATGPDTAVKLDFDLNEGFPVDDGFQGELTKSSVSGNLSTVYLSPLPFPVSSMSASFPASITVASAAKGSFLPPEDPLRSKGELGWKGSAATSAFRPAEPRKVLEMPLSTTDCSPVNNNIISKQGRPPLDIDLNVTDHTDLEDVASWSSAQETCLESWPLDCHGGGLDLDLNRADECPDVGQFSVGNSRKLEISQLSSRSSLPGGFSHVGLNTSRDFDLNNGPGPDDGATDMASCTKGNVPFLSPIPGVRMNTVEQGNFSSWFPPSNSYSAIAIHSILTGRGEQSYPIVPATGSLRILAPAGGTSFGPEFYRGPVLPSSPAVPFSPAAPFQYATAAPFQYAGFPFETNFPLSSNLYSGGSTAYDSSSGRPLYFPFVPSQLVGPSGVVSSHDPRPYMMNLPGGTSNVAPETRRWGGQALDLNTGPRATNVERRDERLSSSLRHLPIIGSQVSADEQLKMYQMEGVALKRKEPDGGWDGDRISYKQPSWQ</sequence>
<evidence type="ECO:0000259" key="5">
    <source>
        <dbReference type="PROSITE" id="PS51319"/>
    </source>
</evidence>
<dbReference type="PANTHER" id="PTHR46548">
    <property type="entry name" value="BAH AND TFIIS DOMAIN-CONTAINING PROTEIN-RELATED"/>
    <property type="match status" value="1"/>
</dbReference>
<gene>
    <name evidence="6" type="ORF">CEY00_Acc03791</name>
</gene>
<dbReference type="InParanoid" id="A0A2R6RTP2"/>
<dbReference type="PANTHER" id="PTHR46548:SF2">
    <property type="entry name" value="BAH DOMAIN-CONTAINING PROTEIN"/>
    <property type="match status" value="1"/>
</dbReference>
<evidence type="ECO:0000256" key="2">
    <source>
        <dbReference type="ARBA" id="ARBA00023242"/>
    </source>
</evidence>
<evidence type="ECO:0000256" key="1">
    <source>
        <dbReference type="ARBA" id="ARBA00004123"/>
    </source>
</evidence>
<feature type="region of interest" description="Disordered" evidence="4">
    <location>
        <begin position="1"/>
        <end position="73"/>
    </location>
</feature>
<feature type="domain" description="TFIIS N-terminal" evidence="5">
    <location>
        <begin position="141"/>
        <end position="227"/>
    </location>
</feature>
<evidence type="ECO:0000313" key="6">
    <source>
        <dbReference type="EMBL" id="PSS33403.1"/>
    </source>
</evidence>
<feature type="region of interest" description="Disordered" evidence="4">
    <location>
        <begin position="607"/>
        <end position="658"/>
    </location>
</feature>
<dbReference type="EMBL" id="NKQK01000003">
    <property type="protein sequence ID" value="PSS33403.1"/>
    <property type="molecule type" value="Genomic_DNA"/>
</dbReference>
<evidence type="ECO:0000313" key="7">
    <source>
        <dbReference type="Proteomes" id="UP000241394"/>
    </source>
</evidence>
<feature type="compositionally biased region" description="Low complexity" evidence="4">
    <location>
        <begin position="337"/>
        <end position="351"/>
    </location>
</feature>
<organism evidence="6 7">
    <name type="scientific">Actinidia chinensis var. chinensis</name>
    <name type="common">Chinese soft-hair kiwi</name>
    <dbReference type="NCBI Taxonomy" id="1590841"/>
    <lineage>
        <taxon>Eukaryota</taxon>
        <taxon>Viridiplantae</taxon>
        <taxon>Streptophyta</taxon>
        <taxon>Embryophyta</taxon>
        <taxon>Tracheophyta</taxon>
        <taxon>Spermatophyta</taxon>
        <taxon>Magnoliopsida</taxon>
        <taxon>eudicotyledons</taxon>
        <taxon>Gunneridae</taxon>
        <taxon>Pentapetalae</taxon>
        <taxon>asterids</taxon>
        <taxon>Ericales</taxon>
        <taxon>Actinidiaceae</taxon>
        <taxon>Actinidia</taxon>
    </lineage>
</organism>
<proteinExistence type="predicted"/>
<name>A0A2R6RTP2_ACTCC</name>
<feature type="compositionally biased region" description="Basic and acidic residues" evidence="4">
    <location>
        <begin position="352"/>
        <end position="365"/>
    </location>
</feature>
<reference evidence="7" key="2">
    <citation type="journal article" date="2018" name="BMC Genomics">
        <title>A manually annotated Actinidia chinensis var. chinensis (kiwifruit) genome highlights the challenges associated with draft genomes and gene prediction in plants.</title>
        <authorList>
            <person name="Pilkington S.M."/>
            <person name="Crowhurst R."/>
            <person name="Hilario E."/>
            <person name="Nardozza S."/>
            <person name="Fraser L."/>
            <person name="Peng Y."/>
            <person name="Gunaseelan K."/>
            <person name="Simpson R."/>
            <person name="Tahir J."/>
            <person name="Deroles S.C."/>
            <person name="Templeton K."/>
            <person name="Luo Z."/>
            <person name="Davy M."/>
            <person name="Cheng C."/>
            <person name="McNeilage M."/>
            <person name="Scaglione D."/>
            <person name="Liu Y."/>
            <person name="Zhang Q."/>
            <person name="Datson P."/>
            <person name="De Silva N."/>
            <person name="Gardiner S.E."/>
            <person name="Bassett H."/>
            <person name="Chagne D."/>
            <person name="McCallum J."/>
            <person name="Dzierzon H."/>
            <person name="Deng C."/>
            <person name="Wang Y.Y."/>
            <person name="Barron L."/>
            <person name="Manako K."/>
            <person name="Bowen J."/>
            <person name="Foster T.M."/>
            <person name="Erridge Z.A."/>
            <person name="Tiffin H."/>
            <person name="Waite C.N."/>
            <person name="Davies K.M."/>
            <person name="Grierson E.P."/>
            <person name="Laing W.A."/>
            <person name="Kirk R."/>
            <person name="Chen X."/>
            <person name="Wood M."/>
            <person name="Montefiori M."/>
            <person name="Brummell D.A."/>
            <person name="Schwinn K.E."/>
            <person name="Catanach A."/>
            <person name="Fullerton C."/>
            <person name="Li D."/>
            <person name="Meiyalaghan S."/>
            <person name="Nieuwenhuizen N."/>
            <person name="Read N."/>
            <person name="Prakash R."/>
            <person name="Hunter D."/>
            <person name="Zhang H."/>
            <person name="McKenzie M."/>
            <person name="Knabel M."/>
            <person name="Harris A."/>
            <person name="Allan A.C."/>
            <person name="Gleave A."/>
            <person name="Chen A."/>
            <person name="Janssen B.J."/>
            <person name="Plunkett B."/>
            <person name="Ampomah-Dwamena C."/>
            <person name="Voogd C."/>
            <person name="Leif D."/>
            <person name="Lafferty D."/>
            <person name="Souleyre E.J.F."/>
            <person name="Varkonyi-Gasic E."/>
            <person name="Gambi F."/>
            <person name="Hanley J."/>
            <person name="Yao J.L."/>
            <person name="Cheung J."/>
            <person name="David K.M."/>
            <person name="Warren B."/>
            <person name="Marsh K."/>
            <person name="Snowden K.C."/>
            <person name="Lin-Wang K."/>
            <person name="Brian L."/>
            <person name="Martinez-Sanchez M."/>
            <person name="Wang M."/>
            <person name="Ileperuma N."/>
            <person name="Macnee N."/>
            <person name="Campin R."/>
            <person name="McAtee P."/>
            <person name="Drummond R.S.M."/>
            <person name="Espley R.V."/>
            <person name="Ireland H.S."/>
            <person name="Wu R."/>
            <person name="Atkinson R.G."/>
            <person name="Karunairetnam S."/>
            <person name="Bulley S."/>
            <person name="Chunkath S."/>
            <person name="Hanley Z."/>
            <person name="Storey R."/>
            <person name="Thrimawithana A.H."/>
            <person name="Thomson S."/>
            <person name="David C."/>
            <person name="Testolin R."/>
            <person name="Huang H."/>
            <person name="Hellens R.P."/>
            <person name="Schaffer R.J."/>
        </authorList>
    </citation>
    <scope>NUCLEOTIDE SEQUENCE [LARGE SCALE GENOMIC DNA]</scope>
    <source>
        <strain evidence="7">cv. Red5</strain>
    </source>
</reference>
<feature type="compositionally biased region" description="Low complexity" evidence="4">
    <location>
        <begin position="28"/>
        <end position="41"/>
    </location>
</feature>
<keyword evidence="2 3" id="KW-0539">Nucleus</keyword>
<feature type="compositionally biased region" description="Basic and acidic residues" evidence="4">
    <location>
        <begin position="50"/>
        <end position="67"/>
    </location>
</feature>
<evidence type="ECO:0000256" key="4">
    <source>
        <dbReference type="SAM" id="MobiDB-lite"/>
    </source>
</evidence>
<dbReference type="Proteomes" id="UP000241394">
    <property type="component" value="Chromosome LG3"/>
</dbReference>
<reference evidence="6 7" key="1">
    <citation type="submission" date="2017-07" db="EMBL/GenBank/DDBJ databases">
        <title>An improved, manually edited Actinidia chinensis var. chinensis (kiwifruit) genome highlights the challenges associated with draft genomes and gene prediction in plants.</title>
        <authorList>
            <person name="Pilkington S."/>
            <person name="Crowhurst R."/>
            <person name="Hilario E."/>
            <person name="Nardozza S."/>
            <person name="Fraser L."/>
            <person name="Peng Y."/>
            <person name="Gunaseelan K."/>
            <person name="Simpson R."/>
            <person name="Tahir J."/>
            <person name="Deroles S."/>
            <person name="Templeton K."/>
            <person name="Luo Z."/>
            <person name="Davy M."/>
            <person name="Cheng C."/>
            <person name="Mcneilage M."/>
            <person name="Scaglione D."/>
            <person name="Liu Y."/>
            <person name="Zhang Q."/>
            <person name="Datson P."/>
            <person name="De Silva N."/>
            <person name="Gardiner S."/>
            <person name="Bassett H."/>
            <person name="Chagne D."/>
            <person name="Mccallum J."/>
            <person name="Dzierzon H."/>
            <person name="Deng C."/>
            <person name="Wang Y.-Y."/>
            <person name="Barron N."/>
            <person name="Manako K."/>
            <person name="Bowen J."/>
            <person name="Foster T."/>
            <person name="Erridge Z."/>
            <person name="Tiffin H."/>
            <person name="Waite C."/>
            <person name="Davies K."/>
            <person name="Grierson E."/>
            <person name="Laing W."/>
            <person name="Kirk R."/>
            <person name="Chen X."/>
            <person name="Wood M."/>
            <person name="Montefiori M."/>
            <person name="Brummell D."/>
            <person name="Schwinn K."/>
            <person name="Catanach A."/>
            <person name="Fullerton C."/>
            <person name="Li D."/>
            <person name="Meiyalaghan S."/>
            <person name="Nieuwenhuizen N."/>
            <person name="Read N."/>
            <person name="Prakash R."/>
            <person name="Hunter D."/>
            <person name="Zhang H."/>
            <person name="Mckenzie M."/>
            <person name="Knabel M."/>
            <person name="Harris A."/>
            <person name="Allan A."/>
            <person name="Chen A."/>
            <person name="Janssen B."/>
            <person name="Plunkett B."/>
            <person name="Dwamena C."/>
            <person name="Voogd C."/>
            <person name="Leif D."/>
            <person name="Lafferty D."/>
            <person name="Souleyre E."/>
            <person name="Varkonyi-Gasic E."/>
            <person name="Gambi F."/>
            <person name="Hanley J."/>
            <person name="Yao J.-L."/>
            <person name="Cheung J."/>
            <person name="David K."/>
            <person name="Warren B."/>
            <person name="Marsh K."/>
            <person name="Snowden K."/>
            <person name="Lin-Wang K."/>
            <person name="Brian L."/>
            <person name="Martinez-Sanchez M."/>
            <person name="Wang M."/>
            <person name="Ileperuma N."/>
            <person name="Macnee N."/>
            <person name="Campin R."/>
            <person name="Mcatee P."/>
            <person name="Drummond R."/>
            <person name="Espley R."/>
            <person name="Ireland H."/>
            <person name="Wu R."/>
            <person name="Atkinson R."/>
            <person name="Karunairetnam S."/>
            <person name="Bulley S."/>
            <person name="Chunkath S."/>
            <person name="Hanley Z."/>
            <person name="Storey R."/>
            <person name="Thrimawithana A."/>
            <person name="Thomson S."/>
            <person name="David C."/>
            <person name="Testolin R."/>
        </authorList>
    </citation>
    <scope>NUCLEOTIDE SEQUENCE [LARGE SCALE GENOMIC DNA]</scope>
    <source>
        <strain evidence="7">cv. Red5</strain>
        <tissue evidence="6">Young leaf</tissue>
    </source>
</reference>
<feature type="compositionally biased region" description="Polar residues" evidence="4">
    <location>
        <begin position="296"/>
        <end position="318"/>
    </location>
</feature>
<accession>A0A2R6RTP2</accession>
<dbReference type="Gramene" id="PSS33403">
    <property type="protein sequence ID" value="PSS33403"/>
    <property type="gene ID" value="CEY00_Acc03791"/>
</dbReference>
<dbReference type="STRING" id="1590841.A0A2R6RTP2"/>
<keyword evidence="7" id="KW-1185">Reference proteome</keyword>
<feature type="region of interest" description="Disordered" evidence="4">
    <location>
        <begin position="1447"/>
        <end position="1467"/>
    </location>
</feature>
<dbReference type="Pfam" id="PF08711">
    <property type="entry name" value="Med26"/>
    <property type="match status" value="1"/>
</dbReference>
<comment type="caution">
    <text evidence="6">The sequence shown here is derived from an EMBL/GenBank/DDBJ whole genome shotgun (WGS) entry which is preliminary data.</text>
</comment>
<dbReference type="InterPro" id="IPR017923">
    <property type="entry name" value="TFIIS_N"/>
</dbReference>
<dbReference type="GO" id="GO:0005634">
    <property type="term" value="C:nucleus"/>
    <property type="evidence" value="ECO:0007669"/>
    <property type="project" value="UniProtKB-SubCell"/>
</dbReference>
<evidence type="ECO:0000256" key="3">
    <source>
        <dbReference type="PROSITE-ProRule" id="PRU00649"/>
    </source>
</evidence>
<dbReference type="OrthoDB" id="1917005at2759"/>
<dbReference type="InterPro" id="IPR003617">
    <property type="entry name" value="TFIIS/CRSP70_N_sub"/>
</dbReference>
<dbReference type="OMA" id="CSINGED"/>
<dbReference type="CDD" id="cd00183">
    <property type="entry name" value="TFIIS_I"/>
    <property type="match status" value="1"/>
</dbReference>
<protein>
    <submittedName>
        <fullName evidence="6">Serine-rich adhesin for platelets like</fullName>
    </submittedName>
</protein>
<feature type="compositionally biased region" description="Basic and acidic residues" evidence="4">
    <location>
        <begin position="830"/>
        <end position="843"/>
    </location>
</feature>
<dbReference type="SUPFAM" id="SSF47676">
    <property type="entry name" value="Conserved domain common to transcription factors TFIIS, elongin A, CRSP70"/>
    <property type="match status" value="1"/>
</dbReference>
<dbReference type="Gene3D" id="1.20.930.10">
    <property type="entry name" value="Conserved domain common to transcription factors TFIIS, elongin A, CRSP70"/>
    <property type="match status" value="1"/>
</dbReference>
<dbReference type="InterPro" id="IPR035441">
    <property type="entry name" value="TFIIS/LEDGF_dom_sf"/>
</dbReference>
<feature type="compositionally biased region" description="Basic and acidic residues" evidence="4">
    <location>
        <begin position="631"/>
        <end position="654"/>
    </location>
</feature>
<comment type="subcellular location">
    <subcellularLocation>
        <location evidence="1 3">Nucleus</location>
    </subcellularLocation>
</comment>
<feature type="compositionally biased region" description="Basic and acidic residues" evidence="4">
    <location>
        <begin position="1447"/>
        <end position="1460"/>
    </location>
</feature>
<dbReference type="SMART" id="SM00509">
    <property type="entry name" value="TFS2N"/>
    <property type="match status" value="1"/>
</dbReference>
<feature type="region of interest" description="Disordered" evidence="4">
    <location>
        <begin position="296"/>
        <end position="368"/>
    </location>
</feature>
<dbReference type="PROSITE" id="PS51319">
    <property type="entry name" value="TFIIS_N"/>
    <property type="match status" value="1"/>
</dbReference>